<protein>
    <submittedName>
        <fullName evidence="1">Uncharacterized protein</fullName>
    </submittedName>
</protein>
<dbReference type="AlphaFoldDB" id="A0A498JCQ4"/>
<keyword evidence="2" id="KW-1185">Reference proteome</keyword>
<dbReference type="Proteomes" id="UP000290289">
    <property type="component" value="Chromosome 7"/>
</dbReference>
<dbReference type="EMBL" id="RDQH01000333">
    <property type="protein sequence ID" value="RXH93589.1"/>
    <property type="molecule type" value="Genomic_DNA"/>
</dbReference>
<name>A0A498JCQ4_MALDO</name>
<gene>
    <name evidence="1" type="ORF">DVH24_014165</name>
</gene>
<organism evidence="1 2">
    <name type="scientific">Malus domestica</name>
    <name type="common">Apple</name>
    <name type="synonym">Pyrus malus</name>
    <dbReference type="NCBI Taxonomy" id="3750"/>
    <lineage>
        <taxon>Eukaryota</taxon>
        <taxon>Viridiplantae</taxon>
        <taxon>Streptophyta</taxon>
        <taxon>Embryophyta</taxon>
        <taxon>Tracheophyta</taxon>
        <taxon>Spermatophyta</taxon>
        <taxon>Magnoliopsida</taxon>
        <taxon>eudicotyledons</taxon>
        <taxon>Gunneridae</taxon>
        <taxon>Pentapetalae</taxon>
        <taxon>rosids</taxon>
        <taxon>fabids</taxon>
        <taxon>Rosales</taxon>
        <taxon>Rosaceae</taxon>
        <taxon>Amygdaloideae</taxon>
        <taxon>Maleae</taxon>
        <taxon>Malus</taxon>
    </lineage>
</organism>
<accession>A0A498JCQ4</accession>
<sequence>MGMLPDFPTPTADQLAIAQPMAQPANLVDQLIQNPVIEEPVVYPALADSGVVVPLSNPKTTIVPFILDEEMMTTSRVLWLDALAQVGNRVRLLSL</sequence>
<comment type="caution">
    <text evidence="1">The sequence shown here is derived from an EMBL/GenBank/DDBJ whole genome shotgun (WGS) entry which is preliminary data.</text>
</comment>
<proteinExistence type="predicted"/>
<evidence type="ECO:0000313" key="2">
    <source>
        <dbReference type="Proteomes" id="UP000290289"/>
    </source>
</evidence>
<reference evidence="1 2" key="1">
    <citation type="submission" date="2018-10" db="EMBL/GenBank/DDBJ databases">
        <title>A high-quality apple genome assembly.</title>
        <authorList>
            <person name="Hu J."/>
        </authorList>
    </citation>
    <scope>NUCLEOTIDE SEQUENCE [LARGE SCALE GENOMIC DNA]</scope>
    <source>
        <strain evidence="2">cv. HFTH1</strain>
        <tissue evidence="1">Young leaf</tissue>
    </source>
</reference>
<evidence type="ECO:0000313" key="1">
    <source>
        <dbReference type="EMBL" id="RXH93589.1"/>
    </source>
</evidence>